<evidence type="ECO:0000313" key="2">
    <source>
        <dbReference type="Proteomes" id="UP000061809"/>
    </source>
</evidence>
<evidence type="ECO:0000313" key="1">
    <source>
        <dbReference type="EMBL" id="ALJ59213.1"/>
    </source>
</evidence>
<proteinExistence type="predicted"/>
<reference evidence="1 2" key="1">
    <citation type="journal article" date="2015" name="Science">
        <title>Genetic determinants of in vivo fitness and diet responsiveness in multiple human gut Bacteroides.</title>
        <authorList>
            <person name="Wu M."/>
            <person name="McNulty N.P."/>
            <person name="Rodionov D.A."/>
            <person name="Khoroshkin M.S."/>
            <person name="Griffin N.W."/>
            <person name="Cheng J."/>
            <person name="Latreille P."/>
            <person name="Kerstetter R.A."/>
            <person name="Terrapon N."/>
            <person name="Henrissat B."/>
            <person name="Osterman A.L."/>
            <person name="Gordon J.I."/>
        </authorList>
    </citation>
    <scope>NUCLEOTIDE SEQUENCE [LARGE SCALE GENOMIC DNA]</scope>
    <source>
        <strain evidence="1 2">WH2</strain>
    </source>
</reference>
<dbReference type="KEGG" id="bcel:BcellWH2_01968"/>
<name>A0A0P0GMB3_9BACE</name>
<sequence length="78" mass="8870">MKNEINKWIKVQEHPVLEFGVTTKENGHVNVAALFKNGNSVIMVYNDEKGNSVFKRTDSGMNWSLIHTVPIEVIQQLC</sequence>
<gene>
    <name evidence="1" type="ORF">BcellWH2_01968</name>
</gene>
<evidence type="ECO:0008006" key="3">
    <source>
        <dbReference type="Google" id="ProtNLM"/>
    </source>
</evidence>
<dbReference type="EMBL" id="CP012801">
    <property type="protein sequence ID" value="ALJ59213.1"/>
    <property type="molecule type" value="Genomic_DNA"/>
</dbReference>
<dbReference type="RefSeq" id="WP_029429205.1">
    <property type="nucleotide sequence ID" value="NZ_CP012801.1"/>
</dbReference>
<protein>
    <recommendedName>
        <fullName evidence="3">Exo-alpha-sialidase</fullName>
    </recommendedName>
</protein>
<accession>A0A0P0GMB3</accession>
<dbReference type="AlphaFoldDB" id="A0A0P0GMB3"/>
<dbReference type="Proteomes" id="UP000061809">
    <property type="component" value="Chromosome"/>
</dbReference>
<organism evidence="1 2">
    <name type="scientific">Bacteroides cellulosilyticus</name>
    <dbReference type="NCBI Taxonomy" id="246787"/>
    <lineage>
        <taxon>Bacteria</taxon>
        <taxon>Pseudomonadati</taxon>
        <taxon>Bacteroidota</taxon>
        <taxon>Bacteroidia</taxon>
        <taxon>Bacteroidales</taxon>
        <taxon>Bacteroidaceae</taxon>
        <taxon>Bacteroides</taxon>
    </lineage>
</organism>